<sequence>MKNQILKTSLTAIAFLWAIAVFSQNESHNSLSLDSFYSKIKSQKNPQIVDARTPEEFALNHIEGAVNFNLQSENYDQHIAKLDKSKPVFIYSIGAGRSVALEKELLKNGFAEAYSLEGGIANWIGNGKPFYSNLKSKLSLAEFNKIIASNKNVLVDIGSKYCGPCKKVKPILETIRTEYGSNLKIVEIELEDSPQVIADLKTVKVFPTLILYENGKIIFKKEGISDLKNEVDIALASK</sequence>
<dbReference type="OrthoDB" id="9808735at2"/>
<dbReference type="InterPro" id="IPR050229">
    <property type="entry name" value="GlpE_sulfurtransferase"/>
</dbReference>
<reference evidence="5" key="1">
    <citation type="submission" date="2016-10" db="EMBL/GenBank/DDBJ databases">
        <authorList>
            <person name="Varghese N."/>
            <person name="Submissions S."/>
        </authorList>
    </citation>
    <scope>NUCLEOTIDE SEQUENCE [LARGE SCALE GENOMIC DNA]</scope>
    <source>
        <strain evidence="5">CGMCC 1.10370</strain>
    </source>
</reference>
<evidence type="ECO:0000313" key="4">
    <source>
        <dbReference type="EMBL" id="SFC91579.1"/>
    </source>
</evidence>
<dbReference type="InterPro" id="IPR001763">
    <property type="entry name" value="Rhodanese-like_dom"/>
</dbReference>
<dbReference type="SUPFAM" id="SSF52833">
    <property type="entry name" value="Thioredoxin-like"/>
    <property type="match status" value="1"/>
</dbReference>
<dbReference type="InterPro" id="IPR013766">
    <property type="entry name" value="Thioredoxin_domain"/>
</dbReference>
<keyword evidence="5" id="KW-1185">Reference proteome</keyword>
<dbReference type="STRING" id="739143.SAMN05216297_10335"/>
<evidence type="ECO:0000259" key="3">
    <source>
        <dbReference type="PROSITE" id="PS51352"/>
    </source>
</evidence>
<dbReference type="AlphaFoldDB" id="A0A1I1N1T7"/>
<dbReference type="CDD" id="cd02947">
    <property type="entry name" value="TRX_family"/>
    <property type="match status" value="1"/>
</dbReference>
<evidence type="ECO:0000259" key="2">
    <source>
        <dbReference type="PROSITE" id="PS50206"/>
    </source>
</evidence>
<dbReference type="PANTHER" id="PTHR43031:SF7">
    <property type="entry name" value="NITRIC OXIDE REDUCTASE FLRD-NAD(+) REDUCTASE"/>
    <property type="match status" value="1"/>
</dbReference>
<name>A0A1I1N1T7_9FLAO</name>
<dbReference type="CDD" id="cd00158">
    <property type="entry name" value="RHOD"/>
    <property type="match status" value="1"/>
</dbReference>
<evidence type="ECO:0000313" key="5">
    <source>
        <dbReference type="Proteomes" id="UP000199672"/>
    </source>
</evidence>
<proteinExistence type="predicted"/>
<dbReference type="Pfam" id="PF00085">
    <property type="entry name" value="Thioredoxin"/>
    <property type="match status" value="1"/>
</dbReference>
<dbReference type="InterPro" id="IPR036873">
    <property type="entry name" value="Rhodanese-like_dom_sf"/>
</dbReference>
<dbReference type="InterPro" id="IPR036249">
    <property type="entry name" value="Thioredoxin-like_sf"/>
</dbReference>
<evidence type="ECO:0000256" key="1">
    <source>
        <dbReference type="SAM" id="SignalP"/>
    </source>
</evidence>
<keyword evidence="1" id="KW-0732">Signal</keyword>
<dbReference type="RefSeq" id="WP_091491623.1">
    <property type="nucleotide sequence ID" value="NZ_FOMH01000003.1"/>
</dbReference>
<dbReference type="SMART" id="SM00450">
    <property type="entry name" value="RHOD"/>
    <property type="match status" value="1"/>
</dbReference>
<dbReference type="Pfam" id="PF00581">
    <property type="entry name" value="Rhodanese"/>
    <property type="match status" value="1"/>
</dbReference>
<organism evidence="4 5">
    <name type="scientific">Flavobacterium phragmitis</name>
    <dbReference type="NCBI Taxonomy" id="739143"/>
    <lineage>
        <taxon>Bacteria</taxon>
        <taxon>Pseudomonadati</taxon>
        <taxon>Bacteroidota</taxon>
        <taxon>Flavobacteriia</taxon>
        <taxon>Flavobacteriales</taxon>
        <taxon>Flavobacteriaceae</taxon>
        <taxon>Flavobacterium</taxon>
    </lineage>
</organism>
<accession>A0A1I1N1T7</accession>
<feature type="chain" id="PRO_5011549223" evidence="1">
    <location>
        <begin position="24"/>
        <end position="238"/>
    </location>
</feature>
<dbReference type="GO" id="GO:0016740">
    <property type="term" value="F:transferase activity"/>
    <property type="evidence" value="ECO:0007669"/>
    <property type="project" value="UniProtKB-KW"/>
</dbReference>
<keyword evidence="4" id="KW-0808">Transferase</keyword>
<protein>
    <submittedName>
        <fullName evidence="4">Rhodanese-related sulfurtransferase</fullName>
    </submittedName>
</protein>
<dbReference type="SUPFAM" id="SSF52821">
    <property type="entry name" value="Rhodanese/Cell cycle control phosphatase"/>
    <property type="match status" value="1"/>
</dbReference>
<dbReference type="Gene3D" id="3.40.30.10">
    <property type="entry name" value="Glutaredoxin"/>
    <property type="match status" value="1"/>
</dbReference>
<dbReference type="EMBL" id="FOMH01000003">
    <property type="protein sequence ID" value="SFC91579.1"/>
    <property type="molecule type" value="Genomic_DNA"/>
</dbReference>
<dbReference type="PROSITE" id="PS50206">
    <property type="entry name" value="RHODANESE_3"/>
    <property type="match status" value="1"/>
</dbReference>
<feature type="signal peptide" evidence="1">
    <location>
        <begin position="1"/>
        <end position="23"/>
    </location>
</feature>
<dbReference type="Proteomes" id="UP000199672">
    <property type="component" value="Unassembled WGS sequence"/>
</dbReference>
<gene>
    <name evidence="4" type="ORF">SAMN05216297_10335</name>
</gene>
<feature type="domain" description="Rhodanese" evidence="2">
    <location>
        <begin position="42"/>
        <end position="132"/>
    </location>
</feature>
<dbReference type="PROSITE" id="PS51352">
    <property type="entry name" value="THIOREDOXIN_2"/>
    <property type="match status" value="1"/>
</dbReference>
<dbReference type="Gene3D" id="3.40.250.10">
    <property type="entry name" value="Rhodanese-like domain"/>
    <property type="match status" value="1"/>
</dbReference>
<dbReference type="PANTHER" id="PTHR43031">
    <property type="entry name" value="FAD-DEPENDENT OXIDOREDUCTASE"/>
    <property type="match status" value="1"/>
</dbReference>
<feature type="domain" description="Thioredoxin" evidence="3">
    <location>
        <begin position="105"/>
        <end position="238"/>
    </location>
</feature>